<evidence type="ECO:0000313" key="1">
    <source>
        <dbReference type="EMBL" id="QBY31593.1"/>
    </source>
</evidence>
<gene>
    <name evidence="1" type="ORF">E2R62_24090</name>
</gene>
<dbReference type="InterPro" id="IPR014894">
    <property type="entry name" value="DcrB/EagT6"/>
</dbReference>
<dbReference type="Pfam" id="PF08786">
    <property type="entry name" value="DcrB"/>
    <property type="match status" value="1"/>
</dbReference>
<dbReference type="AlphaFoldDB" id="A0A482PNE5"/>
<dbReference type="SUPFAM" id="SSF55724">
    <property type="entry name" value="Mog1p/PsbP-like"/>
    <property type="match status" value="1"/>
</dbReference>
<accession>A0A482PNE5</accession>
<sequence>MQLETTLPLVTFSRYFFITSTMSNSKVKLMTLNCICNEGIIHFPDNAKCQTINVISLASGQAINITRDRPADGENFEGYLQGQLRILVEKCNNYKQLSLQHCDSTAVFSKISKLTFSFKPAEGITYWQYIILAEREPGNIMLFTSVFNDRSTLDQGCREVDKLFKAFRPH</sequence>
<dbReference type="Gene3D" id="3.40.1000.10">
    <property type="entry name" value="Mog1/PsbP, alpha/beta/alpha sandwich"/>
    <property type="match status" value="1"/>
</dbReference>
<protein>
    <submittedName>
        <fullName evidence="1">DUF1795 domain-containing protein</fullName>
    </submittedName>
</protein>
<dbReference type="EMBL" id="CP038008">
    <property type="protein sequence ID" value="QBY31593.1"/>
    <property type="molecule type" value="Genomic_DNA"/>
</dbReference>
<dbReference type="InterPro" id="IPR016123">
    <property type="entry name" value="Mog1/PsbP_a/b/a-sand"/>
</dbReference>
<reference evidence="1" key="1">
    <citation type="submission" date="2019-03" db="EMBL/GenBank/DDBJ databases">
        <title>Complete genome sequence of enteropathogenic Citrobacter rodentium strain DBS100.</title>
        <authorList>
            <person name="Popov G."/>
            <person name="Fiebig A."/>
            <person name="Shideler S."/>
            <person name="Coombes B."/>
            <person name="Savchenko A."/>
        </authorList>
    </citation>
    <scope>NUCLEOTIDE SEQUENCE</scope>
    <source>
        <strain evidence="1">DBS100</strain>
    </source>
</reference>
<organism evidence="1">
    <name type="scientific">Citrobacter rodentium</name>
    <dbReference type="NCBI Taxonomy" id="67825"/>
    <lineage>
        <taxon>Bacteria</taxon>
        <taxon>Pseudomonadati</taxon>
        <taxon>Pseudomonadota</taxon>
        <taxon>Gammaproteobacteria</taxon>
        <taxon>Enterobacterales</taxon>
        <taxon>Enterobacteriaceae</taxon>
        <taxon>Citrobacter</taxon>
    </lineage>
</organism>
<proteinExistence type="predicted"/>
<name>A0A482PNE5_CITRO</name>